<dbReference type="Proteomes" id="UP000177626">
    <property type="component" value="Unassembled WGS sequence"/>
</dbReference>
<evidence type="ECO:0000313" key="1">
    <source>
        <dbReference type="EMBL" id="OGY94704.1"/>
    </source>
</evidence>
<organism evidence="1 2">
    <name type="scientific">Candidatus Komeilibacteria bacterium RIFOXYC1_FULL_37_11</name>
    <dbReference type="NCBI Taxonomy" id="1798555"/>
    <lineage>
        <taxon>Bacteria</taxon>
        <taxon>Candidatus Komeiliibacteriota</taxon>
    </lineage>
</organism>
<evidence type="ECO:0000313" key="2">
    <source>
        <dbReference type="Proteomes" id="UP000177626"/>
    </source>
</evidence>
<comment type="caution">
    <text evidence="1">The sequence shown here is derived from an EMBL/GenBank/DDBJ whole genome shotgun (WGS) entry which is preliminary data.</text>
</comment>
<protein>
    <recommendedName>
        <fullName evidence="3">ArnR1-like winged helix-turn-helix domain-containing protein</fullName>
    </recommendedName>
</protein>
<accession>A0A1G2BZV4</accession>
<evidence type="ECO:0008006" key="3">
    <source>
        <dbReference type="Google" id="ProtNLM"/>
    </source>
</evidence>
<dbReference type="AlphaFoldDB" id="A0A1G2BZV4"/>
<dbReference type="EMBL" id="MHKQ01000005">
    <property type="protein sequence ID" value="OGY94704.1"/>
    <property type="molecule type" value="Genomic_DNA"/>
</dbReference>
<name>A0A1G2BZV4_9BACT</name>
<reference evidence="1 2" key="1">
    <citation type="journal article" date="2016" name="Nat. Commun.">
        <title>Thousands of microbial genomes shed light on interconnected biogeochemical processes in an aquifer system.</title>
        <authorList>
            <person name="Anantharaman K."/>
            <person name="Brown C.T."/>
            <person name="Hug L.A."/>
            <person name="Sharon I."/>
            <person name="Castelle C.J."/>
            <person name="Probst A.J."/>
            <person name="Thomas B.C."/>
            <person name="Singh A."/>
            <person name="Wilkins M.J."/>
            <person name="Karaoz U."/>
            <person name="Brodie E.L."/>
            <person name="Williams K.H."/>
            <person name="Hubbard S.S."/>
            <person name="Banfield J.F."/>
        </authorList>
    </citation>
    <scope>NUCLEOTIDE SEQUENCE [LARGE SCALE GENOMIC DNA]</scope>
</reference>
<proteinExistence type="predicted"/>
<sequence>MKLSILQKYILKTIAQNNKMIVHRGIFDKFYDNIKKAPNKKIRSNIITKSIERLIDKGLLIGFGEKTQYKLFINQVKFTASGKKTAQTLFGQQSKLPLKIKK</sequence>
<gene>
    <name evidence="1" type="ORF">A2406_02680</name>
</gene>